<dbReference type="EMBL" id="NJCX01000024">
    <property type="protein sequence ID" value="PHM70612.1"/>
    <property type="molecule type" value="Genomic_DNA"/>
</dbReference>
<protein>
    <submittedName>
        <fullName evidence="1">Uncharacterized protein</fullName>
    </submittedName>
</protein>
<sequence>MINFEQINEKVALLTETLAVPAKVKTAHTEELRYRLYEMANALTLRQPTTLPLPTLLLASEENKLFDPVAMSKFTSEHGNKLLSFRVLRKNAHLNCLFRTQEVLCQHLETLRQVA</sequence>
<evidence type="ECO:0000313" key="2">
    <source>
        <dbReference type="Proteomes" id="UP000221101"/>
    </source>
</evidence>
<comment type="caution">
    <text evidence="1">The sequence shown here is derived from an EMBL/GenBank/DDBJ whole genome shotgun (WGS) entry which is preliminary data.</text>
</comment>
<evidence type="ECO:0000313" key="1">
    <source>
        <dbReference type="EMBL" id="PHM70612.1"/>
    </source>
</evidence>
<keyword evidence="2" id="KW-1185">Reference proteome</keyword>
<proteinExistence type="predicted"/>
<name>A0A2D0L4M5_9GAMM</name>
<accession>A0A2D0L4M5</accession>
<gene>
    <name evidence="1" type="ORF">Xkoz_03052</name>
</gene>
<reference evidence="1 2" key="1">
    <citation type="journal article" date="2017" name="Nat. Microbiol.">
        <title>Natural product diversity associated with the nematode symbionts Photorhabdus and Xenorhabdus.</title>
        <authorList>
            <person name="Tobias N.J."/>
            <person name="Wolff H."/>
            <person name="Djahanschiri B."/>
            <person name="Grundmann F."/>
            <person name="Kronenwerth M."/>
            <person name="Shi Y.M."/>
            <person name="Simonyi S."/>
            <person name="Grun P."/>
            <person name="Shapiro-Ilan D."/>
            <person name="Pidot S.J."/>
            <person name="Stinear T.P."/>
            <person name="Ebersberger I."/>
            <person name="Bode H.B."/>
        </authorList>
    </citation>
    <scope>NUCLEOTIDE SEQUENCE [LARGE SCALE GENOMIC DNA]</scope>
    <source>
        <strain evidence="1 2">DSM 17907</strain>
    </source>
</reference>
<organism evidence="1 2">
    <name type="scientific">Xenorhabdus kozodoii</name>
    <dbReference type="NCBI Taxonomy" id="351676"/>
    <lineage>
        <taxon>Bacteria</taxon>
        <taxon>Pseudomonadati</taxon>
        <taxon>Pseudomonadota</taxon>
        <taxon>Gammaproteobacteria</taxon>
        <taxon>Enterobacterales</taxon>
        <taxon>Morganellaceae</taxon>
        <taxon>Xenorhabdus</taxon>
    </lineage>
</organism>
<dbReference type="AlphaFoldDB" id="A0A2D0L4M5"/>
<dbReference type="Proteomes" id="UP000221101">
    <property type="component" value="Unassembled WGS sequence"/>
</dbReference>